<dbReference type="Gene3D" id="1.20.1740.10">
    <property type="entry name" value="Amino acid/polyamine transporter I"/>
    <property type="match status" value="1"/>
</dbReference>
<feature type="transmembrane region" description="Helical" evidence="6">
    <location>
        <begin position="53"/>
        <end position="74"/>
    </location>
</feature>
<dbReference type="GeneID" id="25730866"/>
<evidence type="ECO:0000256" key="4">
    <source>
        <dbReference type="ARBA" id="ARBA00022989"/>
    </source>
</evidence>
<sequence>MTGFKKWGFDDFGDYLESMKSIYGKCELWQRALSPVHAVEEVEENSLKKCLNWFHVSCLGVGLILGAGIFVSTGTAAAEIAGPAVVLSFLLAGLSAILSTLCYSEFAVRFPLSGGAFNYILFSCGEWVAFACVCTLILEYVLANAAVARSFAPYFGQLIGKTSEFFVFAVSDSLTVDPLAAGLVLVCVVLVIFSTEHSNTTNLIITIVHVAVVLMILIVGFVKADPKNLVPFVPPEVDGSYGIRGIFNGASFVFFSFIGFDCVSTMAEEVKKPSRDMPIGIISCIVFVTTLYVSQPVPRRRPLRTQLLHAAPF</sequence>
<keyword evidence="5 6" id="KW-0472">Membrane</keyword>
<gene>
    <name evidence="7" type="ORF">MNEG_13407</name>
</gene>
<evidence type="ECO:0000313" key="7">
    <source>
        <dbReference type="EMBL" id="KIY94554.1"/>
    </source>
</evidence>
<dbReference type="Proteomes" id="UP000054498">
    <property type="component" value="Unassembled WGS sequence"/>
</dbReference>
<keyword evidence="3 6" id="KW-0812">Transmembrane</keyword>
<evidence type="ECO:0000256" key="2">
    <source>
        <dbReference type="ARBA" id="ARBA00008572"/>
    </source>
</evidence>
<dbReference type="RefSeq" id="XP_013893574.1">
    <property type="nucleotide sequence ID" value="XM_014038120.1"/>
</dbReference>
<keyword evidence="4 6" id="KW-1133">Transmembrane helix</keyword>
<feature type="transmembrane region" description="Helical" evidence="6">
    <location>
        <begin position="80"/>
        <end position="104"/>
    </location>
</feature>
<evidence type="ECO:0000256" key="1">
    <source>
        <dbReference type="ARBA" id="ARBA00004141"/>
    </source>
</evidence>
<protein>
    <submittedName>
        <fullName evidence="7">Cationic amino acid transporter</fullName>
    </submittedName>
</protein>
<accession>A0A0D2LSA8</accession>
<evidence type="ECO:0000256" key="3">
    <source>
        <dbReference type="ARBA" id="ARBA00022692"/>
    </source>
</evidence>
<feature type="transmembrane region" description="Helical" evidence="6">
    <location>
        <begin position="116"/>
        <end position="138"/>
    </location>
</feature>
<dbReference type="PANTHER" id="PTHR43243:SF41">
    <property type="entry name" value="CATIONIC AMINO ACID TRANSPORTER 7, CHLOROPLASTIC"/>
    <property type="match status" value="1"/>
</dbReference>
<dbReference type="OrthoDB" id="3900342at2759"/>
<feature type="transmembrane region" description="Helical" evidence="6">
    <location>
        <begin position="242"/>
        <end position="264"/>
    </location>
</feature>
<reference evidence="7 8" key="1">
    <citation type="journal article" date="2013" name="BMC Genomics">
        <title>Reconstruction of the lipid metabolism for the microalga Monoraphidium neglectum from its genome sequence reveals characteristics suitable for biofuel production.</title>
        <authorList>
            <person name="Bogen C."/>
            <person name="Al-Dilaimi A."/>
            <person name="Albersmeier A."/>
            <person name="Wichmann J."/>
            <person name="Grundmann M."/>
            <person name="Rupp O."/>
            <person name="Lauersen K.J."/>
            <person name="Blifernez-Klassen O."/>
            <person name="Kalinowski J."/>
            <person name="Goesmann A."/>
            <person name="Mussgnug J.H."/>
            <person name="Kruse O."/>
        </authorList>
    </citation>
    <scope>NUCLEOTIDE SEQUENCE [LARGE SCALE GENOMIC DNA]</scope>
    <source>
        <strain evidence="7 8">SAG 48.87</strain>
    </source>
</reference>
<name>A0A0D2LSA8_9CHLO</name>
<dbReference type="KEGG" id="mng:MNEG_13407"/>
<dbReference type="Pfam" id="PF13520">
    <property type="entry name" value="AA_permease_2"/>
    <property type="match status" value="1"/>
</dbReference>
<evidence type="ECO:0000313" key="8">
    <source>
        <dbReference type="Proteomes" id="UP000054498"/>
    </source>
</evidence>
<dbReference type="PANTHER" id="PTHR43243">
    <property type="entry name" value="INNER MEMBRANE TRANSPORTER YGJI-RELATED"/>
    <property type="match status" value="1"/>
</dbReference>
<evidence type="ECO:0000256" key="5">
    <source>
        <dbReference type="ARBA" id="ARBA00023136"/>
    </source>
</evidence>
<feature type="transmembrane region" description="Helical" evidence="6">
    <location>
        <begin position="202"/>
        <end position="222"/>
    </location>
</feature>
<feature type="transmembrane region" description="Helical" evidence="6">
    <location>
        <begin position="276"/>
        <end position="294"/>
    </location>
</feature>
<keyword evidence="8" id="KW-1185">Reference proteome</keyword>
<proteinExistence type="inferred from homology"/>
<dbReference type="GO" id="GO:0005886">
    <property type="term" value="C:plasma membrane"/>
    <property type="evidence" value="ECO:0007669"/>
    <property type="project" value="TreeGrafter"/>
</dbReference>
<dbReference type="EMBL" id="KK104024">
    <property type="protein sequence ID" value="KIY94554.1"/>
    <property type="molecule type" value="Genomic_DNA"/>
</dbReference>
<evidence type="ECO:0000256" key="6">
    <source>
        <dbReference type="SAM" id="Phobius"/>
    </source>
</evidence>
<feature type="transmembrane region" description="Helical" evidence="6">
    <location>
        <begin position="178"/>
        <end position="195"/>
    </location>
</feature>
<dbReference type="InterPro" id="IPR002293">
    <property type="entry name" value="AA/rel_permease1"/>
</dbReference>
<comment type="similarity">
    <text evidence="2">Belongs to the amino acid-polyamine-organocation (APC) superfamily. Cationic amino acid transporter (CAT) (TC 2.A.3.3) family.</text>
</comment>
<comment type="subcellular location">
    <subcellularLocation>
        <location evidence="1">Membrane</location>
        <topology evidence="1">Multi-pass membrane protein</topology>
    </subcellularLocation>
</comment>
<dbReference type="GO" id="GO:0015171">
    <property type="term" value="F:amino acid transmembrane transporter activity"/>
    <property type="evidence" value="ECO:0007669"/>
    <property type="project" value="TreeGrafter"/>
</dbReference>
<dbReference type="AlphaFoldDB" id="A0A0D2LSA8"/>
<organism evidence="7 8">
    <name type="scientific">Monoraphidium neglectum</name>
    <dbReference type="NCBI Taxonomy" id="145388"/>
    <lineage>
        <taxon>Eukaryota</taxon>
        <taxon>Viridiplantae</taxon>
        <taxon>Chlorophyta</taxon>
        <taxon>core chlorophytes</taxon>
        <taxon>Chlorophyceae</taxon>
        <taxon>CS clade</taxon>
        <taxon>Sphaeropleales</taxon>
        <taxon>Selenastraceae</taxon>
        <taxon>Monoraphidium</taxon>
    </lineage>
</organism>